<protein>
    <recommendedName>
        <fullName evidence="2">FAM50A/XAP5 C-terminal domain-containing protein</fullName>
    </recommendedName>
</protein>
<evidence type="ECO:0000256" key="1">
    <source>
        <dbReference type="SAM" id="MobiDB-lite"/>
    </source>
</evidence>
<feature type="compositionally biased region" description="Basic residues" evidence="1">
    <location>
        <begin position="117"/>
        <end position="126"/>
    </location>
</feature>
<dbReference type="AlphaFoldDB" id="A0AAD2FX22"/>
<sequence length="343" mass="39014">MGDFSQRFSRPDAGSHTVEGNVSGPRAAMLEKKRQAEQESFELEKQKRQRATLQSTLGIGSKFQPARIGSVEEQAFKAKTIGLVSAKEFKEAAKQKESQTEPDGSSSKEEAKEDAKRKKKKKKKEKKVSSRLSFMDTEDEQDVALKEVASLKDPTVDTSFLADKKREAQEQAKRKALEQEWKLRQSEMRNEKLEITYSYWDGSGHRRNVTVTKGATIGEFLDRVRRDLAKDFPHLMNIASDSLMYVKEDLILSNEISFADLLATKARGKSGPLFHFDVREDVRLGPLDRRIEKDESHPGKVVERGWFERNKHIFPASRWEVYDPAKVYGKYTIGGGIVNAKNI</sequence>
<gene>
    <name evidence="3" type="ORF">CYCCA115_LOCUS15578</name>
</gene>
<dbReference type="InterPro" id="IPR048337">
    <property type="entry name" value="FAM50A/XAP5_C"/>
</dbReference>
<dbReference type="PANTHER" id="PTHR12722">
    <property type="entry name" value="XAP-5 PROTEIN-RELATED"/>
    <property type="match status" value="1"/>
</dbReference>
<feature type="compositionally biased region" description="Basic and acidic residues" evidence="1">
    <location>
        <begin position="89"/>
        <end position="99"/>
    </location>
</feature>
<dbReference type="PANTHER" id="PTHR12722:SF0">
    <property type="entry name" value="PROTEIN FAM50A"/>
    <property type="match status" value="1"/>
</dbReference>
<dbReference type="Proteomes" id="UP001295423">
    <property type="component" value="Unassembled WGS sequence"/>
</dbReference>
<keyword evidence="4" id="KW-1185">Reference proteome</keyword>
<feature type="region of interest" description="Disordered" evidence="1">
    <location>
        <begin position="89"/>
        <end position="133"/>
    </location>
</feature>
<feature type="compositionally biased region" description="Basic and acidic residues" evidence="1">
    <location>
        <begin position="29"/>
        <end position="46"/>
    </location>
</feature>
<dbReference type="EMBL" id="CAKOGP040001881">
    <property type="protein sequence ID" value="CAJ1955089.1"/>
    <property type="molecule type" value="Genomic_DNA"/>
</dbReference>
<proteinExistence type="predicted"/>
<accession>A0AAD2FX22</accession>
<dbReference type="Pfam" id="PF04921">
    <property type="entry name" value="XAP5"/>
    <property type="match status" value="1"/>
</dbReference>
<evidence type="ECO:0000313" key="4">
    <source>
        <dbReference type="Proteomes" id="UP001295423"/>
    </source>
</evidence>
<dbReference type="GO" id="GO:0005634">
    <property type="term" value="C:nucleus"/>
    <property type="evidence" value="ECO:0007669"/>
    <property type="project" value="InterPro"/>
</dbReference>
<dbReference type="InterPro" id="IPR007005">
    <property type="entry name" value="XAP5"/>
</dbReference>
<feature type="compositionally biased region" description="Basic and acidic residues" evidence="1">
    <location>
        <begin position="106"/>
        <end position="116"/>
    </location>
</feature>
<evidence type="ECO:0000313" key="3">
    <source>
        <dbReference type="EMBL" id="CAJ1955089.1"/>
    </source>
</evidence>
<feature type="region of interest" description="Disordered" evidence="1">
    <location>
        <begin position="1"/>
        <end position="49"/>
    </location>
</feature>
<reference evidence="3" key="1">
    <citation type="submission" date="2023-08" db="EMBL/GenBank/DDBJ databases">
        <authorList>
            <person name="Audoor S."/>
            <person name="Bilcke G."/>
        </authorList>
    </citation>
    <scope>NUCLEOTIDE SEQUENCE</scope>
</reference>
<comment type="caution">
    <text evidence="3">The sequence shown here is derived from an EMBL/GenBank/DDBJ whole genome shotgun (WGS) entry which is preliminary data.</text>
</comment>
<feature type="domain" description="FAM50A/XAP5 C-terminal" evidence="2">
    <location>
        <begin position="191"/>
        <end position="332"/>
    </location>
</feature>
<name>A0AAD2FX22_9STRA</name>
<organism evidence="3 4">
    <name type="scientific">Cylindrotheca closterium</name>
    <dbReference type="NCBI Taxonomy" id="2856"/>
    <lineage>
        <taxon>Eukaryota</taxon>
        <taxon>Sar</taxon>
        <taxon>Stramenopiles</taxon>
        <taxon>Ochrophyta</taxon>
        <taxon>Bacillariophyta</taxon>
        <taxon>Bacillariophyceae</taxon>
        <taxon>Bacillariophycidae</taxon>
        <taxon>Bacillariales</taxon>
        <taxon>Bacillariaceae</taxon>
        <taxon>Cylindrotheca</taxon>
    </lineage>
</organism>
<dbReference type="GO" id="GO:0006325">
    <property type="term" value="P:chromatin organization"/>
    <property type="evidence" value="ECO:0007669"/>
    <property type="project" value="TreeGrafter"/>
</dbReference>
<evidence type="ECO:0000259" key="2">
    <source>
        <dbReference type="Pfam" id="PF04921"/>
    </source>
</evidence>